<comment type="caution">
    <text evidence="19">The sequence shown here is derived from an EMBL/GenBank/DDBJ whole genome shotgun (WGS) entry which is preliminary data.</text>
</comment>
<dbReference type="EMBL" id="CAJDYZ010001951">
    <property type="protein sequence ID" value="CAD1469186.1"/>
    <property type="molecule type" value="Genomic_DNA"/>
</dbReference>
<comment type="function">
    <text evidence="1 15">Catalyzes the ATP dependent decarboxylation of (R)-5-diphosphomevalonate to form isopentenyl diphosphate (IPP). Functions in the mevalonate (MVA) pathway leading to isopentenyl diphosphate (IPP), a key precursor for the biosynthesis of isoprenoids and sterol synthesis.</text>
</comment>
<keyword evidence="15" id="KW-0153">Cholesterol metabolism</keyword>
<gene>
    <name evidence="19" type="ORF">MHI_LOCUS112813</name>
</gene>
<dbReference type="Gene3D" id="3.30.70.890">
    <property type="entry name" value="GHMP kinase, C-terminal domain"/>
    <property type="match status" value="1"/>
</dbReference>
<evidence type="ECO:0000256" key="16">
    <source>
        <dbReference type="SAM" id="MobiDB-lite"/>
    </source>
</evidence>
<feature type="domain" description="Diphosphomevalonate decarboxylase-like N-terminal" evidence="18">
    <location>
        <begin position="64"/>
        <end position="163"/>
    </location>
</feature>
<keyword evidence="5 15" id="KW-0444">Lipid biosynthesis</keyword>
<dbReference type="Pfam" id="PF22700">
    <property type="entry name" value="MVD-like_N"/>
    <property type="match status" value="1"/>
</dbReference>
<evidence type="ECO:0000256" key="3">
    <source>
        <dbReference type="ARBA" id="ARBA00012296"/>
    </source>
</evidence>
<dbReference type="UniPathway" id="UPA00063"/>
<evidence type="ECO:0000256" key="13">
    <source>
        <dbReference type="ARBA" id="ARBA00023239"/>
    </source>
</evidence>
<evidence type="ECO:0000256" key="12">
    <source>
        <dbReference type="ARBA" id="ARBA00023221"/>
    </source>
</evidence>
<feature type="compositionally biased region" description="Basic residues" evidence="16">
    <location>
        <begin position="58"/>
        <end position="68"/>
    </location>
</feature>
<dbReference type="NCBIfam" id="TIGR01240">
    <property type="entry name" value="mevDPdecarb"/>
    <property type="match status" value="1"/>
</dbReference>
<evidence type="ECO:0000256" key="15">
    <source>
        <dbReference type="RuleBase" id="RU363086"/>
    </source>
</evidence>
<dbReference type="GO" id="GO:0005829">
    <property type="term" value="C:cytosol"/>
    <property type="evidence" value="ECO:0007669"/>
    <property type="project" value="InterPro"/>
</dbReference>
<dbReference type="Pfam" id="PF18376">
    <property type="entry name" value="MDD_C"/>
    <property type="match status" value="1"/>
</dbReference>
<evidence type="ECO:0000256" key="14">
    <source>
        <dbReference type="ARBA" id="ARBA00048154"/>
    </source>
</evidence>
<dbReference type="InterPro" id="IPR014721">
    <property type="entry name" value="Ribsml_uS5_D2-typ_fold_subgr"/>
</dbReference>
<dbReference type="SUPFAM" id="SSF55060">
    <property type="entry name" value="GHMP Kinase, C-terminal domain"/>
    <property type="match status" value="1"/>
</dbReference>
<keyword evidence="15" id="KW-0152">Cholesterol biosynthesis</keyword>
<evidence type="ECO:0000259" key="17">
    <source>
        <dbReference type="Pfam" id="PF18376"/>
    </source>
</evidence>
<dbReference type="AlphaFoldDB" id="A0A6V7GVM9"/>
<dbReference type="EC" id="4.1.1.33" evidence="3 15"/>
<dbReference type="FunFam" id="3.30.70.890:FF:000005">
    <property type="entry name" value="Diphosphomevalonate decarboxylase"/>
    <property type="match status" value="1"/>
</dbReference>
<dbReference type="PANTHER" id="PTHR10977">
    <property type="entry name" value="DIPHOSPHOMEVALONATE DECARBOXYLASE"/>
    <property type="match status" value="1"/>
</dbReference>
<dbReference type="InterPro" id="IPR005935">
    <property type="entry name" value="Mev_decarb"/>
</dbReference>
<dbReference type="GO" id="GO:0019287">
    <property type="term" value="P:isopentenyl diphosphate biosynthetic process, mevalonate pathway"/>
    <property type="evidence" value="ECO:0007669"/>
    <property type="project" value="UniProtKB-UniRule"/>
</dbReference>
<evidence type="ECO:0000256" key="5">
    <source>
        <dbReference type="ARBA" id="ARBA00022516"/>
    </source>
</evidence>
<dbReference type="GO" id="GO:0004163">
    <property type="term" value="F:diphosphomevalonate decarboxylase activity"/>
    <property type="evidence" value="ECO:0007669"/>
    <property type="project" value="UniProtKB-UniRule"/>
</dbReference>
<keyword evidence="6 15" id="KW-0547">Nucleotide-binding</keyword>
<keyword evidence="13 15" id="KW-0456">Lyase</keyword>
<dbReference type="Proteomes" id="UP000752696">
    <property type="component" value="Unassembled WGS sequence"/>
</dbReference>
<dbReference type="OrthoDB" id="10253702at2759"/>
<evidence type="ECO:0000256" key="6">
    <source>
        <dbReference type="ARBA" id="ARBA00022741"/>
    </source>
</evidence>
<dbReference type="SUPFAM" id="SSF54211">
    <property type="entry name" value="Ribosomal protein S5 domain 2-like"/>
    <property type="match status" value="1"/>
</dbReference>
<keyword evidence="11 15" id="KW-1207">Sterol metabolism</keyword>
<evidence type="ECO:0000256" key="1">
    <source>
        <dbReference type="ARBA" id="ARBA00003812"/>
    </source>
</evidence>
<dbReference type="PANTHER" id="PTHR10977:SF3">
    <property type="entry name" value="DIPHOSPHOMEVALONATE DECARBOXYLASE"/>
    <property type="match status" value="1"/>
</dbReference>
<evidence type="ECO:0000256" key="4">
    <source>
        <dbReference type="ARBA" id="ARBA00019335"/>
    </source>
</evidence>
<proteinExistence type="inferred from homology"/>
<evidence type="ECO:0000256" key="8">
    <source>
        <dbReference type="ARBA" id="ARBA00022955"/>
    </source>
</evidence>
<keyword evidence="20" id="KW-1185">Reference proteome</keyword>
<feature type="domain" description="Mvd1 C-terminal" evidence="17">
    <location>
        <begin position="177"/>
        <end position="362"/>
    </location>
</feature>
<reference evidence="19" key="1">
    <citation type="submission" date="2020-07" db="EMBL/GenBank/DDBJ databases">
        <authorList>
            <person name="Nazaruddin N."/>
        </authorList>
    </citation>
    <scope>NUCLEOTIDE SEQUENCE</scope>
</reference>
<dbReference type="InterPro" id="IPR020568">
    <property type="entry name" value="Ribosomal_Su5_D2-typ_SF"/>
</dbReference>
<evidence type="ECO:0000256" key="2">
    <source>
        <dbReference type="ARBA" id="ARBA00008831"/>
    </source>
</evidence>
<evidence type="ECO:0000256" key="9">
    <source>
        <dbReference type="ARBA" id="ARBA00023011"/>
    </source>
</evidence>
<keyword evidence="9 15" id="KW-0756">Sterol biosynthesis</keyword>
<evidence type="ECO:0000313" key="19">
    <source>
        <dbReference type="EMBL" id="CAD1469186.1"/>
    </source>
</evidence>
<comment type="pathway">
    <text evidence="15">Steroid biosynthesis; cholesterol biosynthesis.</text>
</comment>
<evidence type="ECO:0000259" key="18">
    <source>
        <dbReference type="Pfam" id="PF22700"/>
    </source>
</evidence>
<dbReference type="GO" id="GO:0006695">
    <property type="term" value="P:cholesterol biosynthetic process"/>
    <property type="evidence" value="ECO:0007669"/>
    <property type="project" value="UniProtKB-UniPathway"/>
</dbReference>
<comment type="similarity">
    <text evidence="2 15">Belongs to the diphosphomevalonate decarboxylase family.</text>
</comment>
<feature type="non-terminal residue" evidence="19">
    <location>
        <position position="377"/>
    </location>
</feature>
<evidence type="ECO:0000256" key="11">
    <source>
        <dbReference type="ARBA" id="ARBA00023166"/>
    </source>
</evidence>
<dbReference type="GO" id="GO:0005524">
    <property type="term" value="F:ATP binding"/>
    <property type="evidence" value="ECO:0007669"/>
    <property type="project" value="UniProtKB-KW"/>
</dbReference>
<keyword evidence="8 15" id="KW-0752">Steroid biosynthesis</keyword>
<keyword evidence="12 15" id="KW-0753">Steroid metabolism</keyword>
<feature type="region of interest" description="Disordered" evidence="16">
    <location>
        <begin position="47"/>
        <end position="68"/>
    </location>
</feature>
<dbReference type="InterPro" id="IPR036554">
    <property type="entry name" value="GHMP_kinase_C_sf"/>
</dbReference>
<dbReference type="InterPro" id="IPR053859">
    <property type="entry name" value="MVD-like_N"/>
</dbReference>
<evidence type="ECO:0000313" key="20">
    <source>
        <dbReference type="Proteomes" id="UP000752696"/>
    </source>
</evidence>
<accession>A0A6V7GVM9</accession>
<protein>
    <recommendedName>
        <fullName evidence="4 15">Diphosphomevalonate decarboxylase</fullName>
        <ecNumber evidence="3 15">4.1.1.33</ecNumber>
    </recommendedName>
</protein>
<sequence>DFNLGCFYATLTVASFLRSFYISLVSPWHKEQARALNTHRARRVQSQYVQPSEDRANHPHCRHNRHHTENRLAPIRKRARNSNHVDQWKVHICSENNFPTAAGLASSAAGYACLVAALAKLHQIEDNITSIARVGSGSACRSVMGGFVKWYMGSDSNGTDSIAKQIVPASHWPEMRILILVVNDTKKKVSSSIGMRRTIETSDLMQHRIKHVLPNRVERMEQAIIEKDFKTFAEHTIKDSNQMHAVCLDAYPPVVYMNDVSHTIINLVHAYNEAVNEVKVAYTFDAGPNATLYLLEESVPEFVGVLDHFFPPGINLEQYRKGLILKEVINSQELFNKINTTKQALGSLKYIIYTKVGNGPKYLQDPKDHLLNKEGLP</sequence>
<feature type="non-terminal residue" evidence="19">
    <location>
        <position position="1"/>
    </location>
</feature>
<name>A0A6V7GVM9_9HYME</name>
<dbReference type="PIRSF" id="PIRSF015950">
    <property type="entry name" value="Mev_P_decrbx"/>
    <property type="match status" value="1"/>
</dbReference>
<comment type="catalytic activity">
    <reaction evidence="14 15">
        <text>(R)-5-diphosphomevalonate + ATP = isopentenyl diphosphate + ADP + phosphate + CO2</text>
        <dbReference type="Rhea" id="RHEA:23732"/>
        <dbReference type="ChEBI" id="CHEBI:16526"/>
        <dbReference type="ChEBI" id="CHEBI:30616"/>
        <dbReference type="ChEBI" id="CHEBI:43474"/>
        <dbReference type="ChEBI" id="CHEBI:57557"/>
        <dbReference type="ChEBI" id="CHEBI:128769"/>
        <dbReference type="ChEBI" id="CHEBI:456216"/>
        <dbReference type="EC" id="4.1.1.33"/>
    </reaction>
</comment>
<organism evidence="19 20">
    <name type="scientific">Heterotrigona itama</name>
    <dbReference type="NCBI Taxonomy" id="395501"/>
    <lineage>
        <taxon>Eukaryota</taxon>
        <taxon>Metazoa</taxon>
        <taxon>Ecdysozoa</taxon>
        <taxon>Arthropoda</taxon>
        <taxon>Hexapoda</taxon>
        <taxon>Insecta</taxon>
        <taxon>Pterygota</taxon>
        <taxon>Neoptera</taxon>
        <taxon>Endopterygota</taxon>
        <taxon>Hymenoptera</taxon>
        <taxon>Apocrita</taxon>
        <taxon>Aculeata</taxon>
        <taxon>Apoidea</taxon>
        <taxon>Anthophila</taxon>
        <taxon>Apidae</taxon>
        <taxon>Heterotrigona</taxon>
    </lineage>
</organism>
<dbReference type="Gene3D" id="3.30.230.10">
    <property type="match status" value="1"/>
</dbReference>
<keyword evidence="10 15" id="KW-0443">Lipid metabolism</keyword>
<dbReference type="InterPro" id="IPR029765">
    <property type="entry name" value="Mev_diP_decarb"/>
</dbReference>
<evidence type="ECO:0000256" key="7">
    <source>
        <dbReference type="ARBA" id="ARBA00022840"/>
    </source>
</evidence>
<dbReference type="InterPro" id="IPR041431">
    <property type="entry name" value="Mvd1_C"/>
</dbReference>
<keyword evidence="7 15" id="KW-0067">ATP-binding</keyword>
<evidence type="ECO:0000256" key="10">
    <source>
        <dbReference type="ARBA" id="ARBA00023098"/>
    </source>
</evidence>